<proteinExistence type="inferred from homology"/>
<sequence length="86" mass="9698">MAKGARENVGFHALKCQLSVLGNTSDVQIGEALIVNDGETDNILQEPVGLFPDIEEDKVPTHLLVRDQVYWFTARRPERLKIHDQT</sequence>
<evidence type="ECO:0000313" key="9">
    <source>
        <dbReference type="EMBL" id="GGE49211.1"/>
    </source>
</evidence>
<keyword evidence="3" id="KW-0464">Manganese</keyword>
<dbReference type="GO" id="GO:0046872">
    <property type="term" value="F:metal ion binding"/>
    <property type="evidence" value="ECO:0007669"/>
    <property type="project" value="UniProtKB-KW"/>
</dbReference>
<dbReference type="InterPro" id="IPR014710">
    <property type="entry name" value="RmlC-like_jellyroll"/>
</dbReference>
<comment type="caution">
    <text evidence="9">The sequence shown here is derived from an EMBL/GenBank/DDBJ whole genome shotgun (WGS) entry which is preliminary data.</text>
</comment>
<accession>A0A917EKU6</accession>
<evidence type="ECO:0000313" key="10">
    <source>
        <dbReference type="Proteomes" id="UP000606730"/>
    </source>
</evidence>
<gene>
    <name evidence="9" type="ORF">GCM10011517_16320</name>
</gene>
<evidence type="ECO:0000256" key="6">
    <source>
        <dbReference type="ARBA" id="ARBA00044907"/>
    </source>
</evidence>
<reference evidence="9" key="2">
    <citation type="submission" date="2020-09" db="EMBL/GenBank/DDBJ databases">
        <authorList>
            <person name="Sun Q."/>
            <person name="Zhou Y."/>
        </authorList>
    </citation>
    <scope>NUCLEOTIDE SEQUENCE</scope>
    <source>
        <strain evidence="9">CGMCC 1.16012</strain>
    </source>
</reference>
<dbReference type="OrthoDB" id="27002at2"/>
<dbReference type="Proteomes" id="UP000606730">
    <property type="component" value="Unassembled WGS sequence"/>
</dbReference>
<dbReference type="AlphaFoldDB" id="A0A917EKU6"/>
<keyword evidence="10" id="KW-1185">Reference proteome</keyword>
<name>A0A917EKU6_9RHOB</name>
<dbReference type="GO" id="GO:0047828">
    <property type="term" value="F:D-lyxose ketol-isomerase activity"/>
    <property type="evidence" value="ECO:0007669"/>
    <property type="project" value="UniProtKB-EC"/>
</dbReference>
<evidence type="ECO:0000256" key="2">
    <source>
        <dbReference type="ARBA" id="ARBA00022723"/>
    </source>
</evidence>
<comment type="catalytic activity">
    <reaction evidence="6">
        <text>D-lyxose = D-xylulose</text>
        <dbReference type="Rhea" id="RHEA:14201"/>
        <dbReference type="ChEBI" id="CHEBI:16789"/>
        <dbReference type="ChEBI" id="CHEBI:17140"/>
        <dbReference type="EC" id="5.3.1.15"/>
    </reaction>
</comment>
<dbReference type="EMBL" id="BMKN01000002">
    <property type="protein sequence ID" value="GGE49211.1"/>
    <property type="molecule type" value="Genomic_DNA"/>
</dbReference>
<dbReference type="InterPro" id="IPR010864">
    <property type="entry name" value="D-lyxose_isomer"/>
</dbReference>
<dbReference type="EC" id="5.3.1.15" evidence="8"/>
<evidence type="ECO:0000256" key="4">
    <source>
        <dbReference type="ARBA" id="ARBA00023235"/>
    </source>
</evidence>
<dbReference type="Pfam" id="PF07385">
    <property type="entry name" value="Lyx_isomer"/>
    <property type="match status" value="1"/>
</dbReference>
<keyword evidence="4" id="KW-0413">Isomerase</keyword>
<organism evidence="9 10">
    <name type="scientific">Actibacterium pelagium</name>
    <dbReference type="NCBI Taxonomy" id="2029103"/>
    <lineage>
        <taxon>Bacteria</taxon>
        <taxon>Pseudomonadati</taxon>
        <taxon>Pseudomonadota</taxon>
        <taxon>Alphaproteobacteria</taxon>
        <taxon>Rhodobacterales</taxon>
        <taxon>Roseobacteraceae</taxon>
        <taxon>Actibacterium</taxon>
    </lineage>
</organism>
<dbReference type="Gene3D" id="2.60.120.10">
    <property type="entry name" value="Jelly Rolls"/>
    <property type="match status" value="1"/>
</dbReference>
<protein>
    <recommendedName>
        <fullName evidence="8">D-lyxose ketol-isomerase</fullName>
        <ecNumber evidence="8">5.3.1.15</ecNumber>
    </recommendedName>
</protein>
<evidence type="ECO:0000256" key="3">
    <source>
        <dbReference type="ARBA" id="ARBA00023211"/>
    </source>
</evidence>
<evidence type="ECO:0000256" key="7">
    <source>
        <dbReference type="ARBA" id="ARBA00044951"/>
    </source>
</evidence>
<comment type="cofactor">
    <cofactor evidence="1">
        <name>Mn(2+)</name>
        <dbReference type="ChEBI" id="CHEBI:29035"/>
    </cofactor>
</comment>
<evidence type="ECO:0000256" key="5">
    <source>
        <dbReference type="ARBA" id="ARBA00023277"/>
    </source>
</evidence>
<evidence type="ECO:0000256" key="1">
    <source>
        <dbReference type="ARBA" id="ARBA00001936"/>
    </source>
</evidence>
<keyword evidence="2" id="KW-0479">Metal-binding</keyword>
<evidence type="ECO:0000256" key="8">
    <source>
        <dbReference type="ARBA" id="ARBA00044972"/>
    </source>
</evidence>
<comment type="similarity">
    <text evidence="7">Belongs to the D-lyxose ketol-isomerase family.</text>
</comment>
<keyword evidence="5" id="KW-0119">Carbohydrate metabolism</keyword>
<reference evidence="9" key="1">
    <citation type="journal article" date="2014" name="Int. J. Syst. Evol. Microbiol.">
        <title>Complete genome sequence of Corynebacterium casei LMG S-19264T (=DSM 44701T), isolated from a smear-ripened cheese.</title>
        <authorList>
            <consortium name="US DOE Joint Genome Institute (JGI-PGF)"/>
            <person name="Walter F."/>
            <person name="Albersmeier A."/>
            <person name="Kalinowski J."/>
            <person name="Ruckert C."/>
        </authorList>
    </citation>
    <scope>NUCLEOTIDE SEQUENCE</scope>
    <source>
        <strain evidence="9">CGMCC 1.16012</strain>
    </source>
</reference>